<proteinExistence type="predicted"/>
<dbReference type="Proteomes" id="UP001201549">
    <property type="component" value="Unassembled WGS sequence"/>
</dbReference>
<accession>A0ABT2FQT8</accession>
<organism evidence="1 2">
    <name type="scientific">Shewanella electrica</name>
    <dbReference type="NCBI Taxonomy" id="515560"/>
    <lineage>
        <taxon>Bacteria</taxon>
        <taxon>Pseudomonadati</taxon>
        <taxon>Pseudomonadota</taxon>
        <taxon>Gammaproteobacteria</taxon>
        <taxon>Alteromonadales</taxon>
        <taxon>Shewanellaceae</taxon>
        <taxon>Shewanella</taxon>
    </lineage>
</organism>
<protein>
    <recommendedName>
        <fullName evidence="3">DUF3887 domain-containing protein</fullName>
    </recommendedName>
</protein>
<evidence type="ECO:0008006" key="3">
    <source>
        <dbReference type="Google" id="ProtNLM"/>
    </source>
</evidence>
<reference evidence="2" key="1">
    <citation type="submission" date="2023-07" db="EMBL/GenBank/DDBJ databases">
        <title>Shewanella mangrovi sp. nov., an acetaldehyde- degrading bacterium isolated from mangrove sediment.</title>
        <authorList>
            <person name="Liu Y."/>
        </authorList>
    </citation>
    <scope>NUCLEOTIDE SEQUENCE [LARGE SCALE GENOMIC DNA]</scope>
    <source>
        <strain evidence="2">C32</strain>
    </source>
</reference>
<sequence length="170" mass="19257">MSNSVGNEENRLTMEGTTMKGILAVITGALLMSATAYAEQPNYGFDANDINDPIFKEKCTAYIDALANADYDTLMSFISPELKKQYPKKLPMELDKRISKLHKIVSGYPYFRVKNMKVSEKGSNFNSTQPKKSEILILATYQGSPKDMIFLDCTFEKTSDGNWMYRFVNK</sequence>
<evidence type="ECO:0000313" key="2">
    <source>
        <dbReference type="Proteomes" id="UP001201549"/>
    </source>
</evidence>
<dbReference type="RefSeq" id="WP_238898424.1">
    <property type="nucleotide sequence ID" value="NZ_JAKOGG010000023.1"/>
</dbReference>
<evidence type="ECO:0000313" key="1">
    <source>
        <dbReference type="EMBL" id="MCS4558608.1"/>
    </source>
</evidence>
<comment type="caution">
    <text evidence="1">The sequence shown here is derived from an EMBL/GenBank/DDBJ whole genome shotgun (WGS) entry which is preliminary data.</text>
</comment>
<name>A0ABT2FQT8_9GAMM</name>
<keyword evidence="2" id="KW-1185">Reference proteome</keyword>
<dbReference type="EMBL" id="JAKOGG010000023">
    <property type="protein sequence ID" value="MCS4558608.1"/>
    <property type="molecule type" value="Genomic_DNA"/>
</dbReference>
<gene>
    <name evidence="1" type="ORF">L9G74_19400</name>
</gene>